<dbReference type="InterPro" id="IPR016041">
    <property type="entry name" value="Ac-CoA_synth_d_su_TIM-brl"/>
</dbReference>
<sequence length="206" mass="22701">MLRADLYEKSIHLEPYVSSGDCRACGFHSREEFLDSLRAGRLKPAQCKMARRRFFQLLWAARPKDLLPEVEVLQLPNPGPTGLFPINRPEKDSPILVSGNSKSTAEVLGAVLSTTSSPFWYLVVDTDGHTVDMAIVYEVLTAERVVQALAREKADRIAPESTLFLPGLAAPIRDKLVAQSGRTVTVGPVCAAELPLFFGETHWKVA</sequence>
<evidence type="ECO:0000313" key="3">
    <source>
        <dbReference type="Proteomes" id="UP000603434"/>
    </source>
</evidence>
<accession>A0A8J6NU28</accession>
<evidence type="ECO:0000259" key="1">
    <source>
        <dbReference type="Pfam" id="PF03599"/>
    </source>
</evidence>
<gene>
    <name evidence="2" type="ORF">H8E23_13250</name>
</gene>
<dbReference type="AlphaFoldDB" id="A0A8J6NU28"/>
<protein>
    <recommendedName>
        <fullName evidence="1">CO dehydrogenase/acetyl-CoA synthase delta subunit TIM barrel domain-containing protein</fullName>
    </recommendedName>
</protein>
<reference evidence="2 3" key="1">
    <citation type="submission" date="2020-08" db="EMBL/GenBank/DDBJ databases">
        <title>Bridging the membrane lipid divide: bacteria of the FCB group superphylum have the potential to synthesize archaeal ether lipids.</title>
        <authorList>
            <person name="Villanueva L."/>
            <person name="Von Meijenfeldt F.A.B."/>
            <person name="Westbye A.B."/>
            <person name="Yadav S."/>
            <person name="Hopmans E.C."/>
            <person name="Dutilh B.E."/>
            <person name="Sinninghe Damste J.S."/>
        </authorList>
    </citation>
    <scope>NUCLEOTIDE SEQUENCE [LARGE SCALE GENOMIC DNA]</scope>
    <source>
        <strain evidence="2">NIOZ-UU30</strain>
    </source>
</reference>
<dbReference type="Proteomes" id="UP000603434">
    <property type="component" value="Unassembled WGS sequence"/>
</dbReference>
<evidence type="ECO:0000313" key="2">
    <source>
        <dbReference type="EMBL" id="MBC8362352.1"/>
    </source>
</evidence>
<comment type="caution">
    <text evidence="2">The sequence shown here is derived from an EMBL/GenBank/DDBJ whole genome shotgun (WGS) entry which is preliminary data.</text>
</comment>
<dbReference type="EMBL" id="JACNJH010000184">
    <property type="protein sequence ID" value="MBC8362352.1"/>
    <property type="molecule type" value="Genomic_DNA"/>
</dbReference>
<organism evidence="2 3">
    <name type="scientific">Candidatus Desulfatibia profunda</name>
    <dbReference type="NCBI Taxonomy" id="2841695"/>
    <lineage>
        <taxon>Bacteria</taxon>
        <taxon>Pseudomonadati</taxon>
        <taxon>Thermodesulfobacteriota</taxon>
        <taxon>Desulfobacteria</taxon>
        <taxon>Desulfobacterales</taxon>
        <taxon>Desulfobacterales incertae sedis</taxon>
        <taxon>Candidatus Desulfatibia</taxon>
    </lineage>
</organism>
<dbReference type="Pfam" id="PF03599">
    <property type="entry name" value="CdhD"/>
    <property type="match status" value="1"/>
</dbReference>
<proteinExistence type="predicted"/>
<dbReference type="Gene3D" id="3.40.50.11600">
    <property type="match status" value="1"/>
</dbReference>
<name>A0A8J6NU28_9BACT</name>
<feature type="domain" description="CO dehydrogenase/acetyl-CoA synthase delta subunit TIM barrel" evidence="1">
    <location>
        <begin position="80"/>
        <end position="193"/>
    </location>
</feature>